<proteinExistence type="predicted"/>
<evidence type="ECO:0000313" key="3">
    <source>
        <dbReference type="Proteomes" id="UP000001822"/>
    </source>
</evidence>
<sequence length="409" mass="46332">MKLTDITSWLSGTDAVFGLEVHVNKELHKQYRLVHISKKNGSLVSDSFITYSSIEELLSALPDNSAVSLVWNGKGIIHRAFTSKEESVIEIAKTVFPDIKYDDFLCQKTQTASGGILSLIRKEPVNELLEVLEKKKIHVVAVSVGPFVVPAFFQLLNQFSKDIQYDYYRIETNSDGDIIQYEILPDQNLNAITIADETVAANYMNTFSAACLFLLTSASHIPYPKVEDTLVDVQIKKYKDGILKRRGGLVFLISILLLLLINFFIFSTLRKEHNIYQEQLEVSQSQLKQLDSLENFIKTKKDFLGKAGWIEKVIVSKECDEIAQTVPAEIKLTELTIHPVNVTESRNAKETIFSNKRIIIRGVTKKVTALNDWLKIVSQRASIKGLHMEEYHFDTQTQEGQFKLEGAID</sequence>
<name>A0A6N4SVE5_CYTH3</name>
<keyword evidence="1" id="KW-1133">Transmembrane helix</keyword>
<dbReference type="Proteomes" id="UP000001822">
    <property type="component" value="Chromosome"/>
</dbReference>
<keyword evidence="1" id="KW-0472">Membrane</keyword>
<gene>
    <name evidence="2" type="ordered locus">CHU_3194</name>
</gene>
<accession>A0A6N4SVE5</accession>
<keyword evidence="3" id="KW-1185">Reference proteome</keyword>
<dbReference type="AlphaFoldDB" id="A0A6N4SVE5"/>
<feature type="transmembrane region" description="Helical" evidence="1">
    <location>
        <begin position="249"/>
        <end position="269"/>
    </location>
</feature>
<reference evidence="2 3" key="1">
    <citation type="journal article" date="2007" name="Appl. Environ. Microbiol.">
        <title>Genome sequence of the cellulolytic gliding bacterium Cytophaga hutchinsonii.</title>
        <authorList>
            <person name="Xie G."/>
            <person name="Bruce D.C."/>
            <person name="Challacombe J.F."/>
            <person name="Chertkov O."/>
            <person name="Detter J.C."/>
            <person name="Gilna P."/>
            <person name="Han C.S."/>
            <person name="Lucas S."/>
            <person name="Misra M."/>
            <person name="Myers G.L."/>
            <person name="Richardson P."/>
            <person name="Tapia R."/>
            <person name="Thayer N."/>
            <person name="Thompson L.S."/>
            <person name="Brettin T.S."/>
            <person name="Henrissat B."/>
            <person name="Wilson D.B."/>
            <person name="McBride M.J."/>
        </authorList>
    </citation>
    <scope>NUCLEOTIDE SEQUENCE [LARGE SCALE GENOMIC DNA]</scope>
    <source>
        <strain evidence="3">ATCC 33406 / DSM 1761 / CIP 103989 / NBRC 15051 / NCIMB 9469 / D465</strain>
    </source>
</reference>
<evidence type="ECO:0000256" key="1">
    <source>
        <dbReference type="SAM" id="Phobius"/>
    </source>
</evidence>
<keyword evidence="1" id="KW-0812">Transmembrane</keyword>
<dbReference type="EMBL" id="CP000383">
    <property type="protein sequence ID" value="ABG60434.1"/>
    <property type="molecule type" value="Genomic_DNA"/>
</dbReference>
<organism evidence="2 3">
    <name type="scientific">Cytophaga hutchinsonii (strain ATCC 33406 / DSM 1761 / CIP 103989 / NBRC 15051 / NCIMB 9469 / D465)</name>
    <dbReference type="NCBI Taxonomy" id="269798"/>
    <lineage>
        <taxon>Bacteria</taxon>
        <taxon>Pseudomonadati</taxon>
        <taxon>Bacteroidota</taxon>
        <taxon>Cytophagia</taxon>
        <taxon>Cytophagales</taxon>
        <taxon>Cytophagaceae</taxon>
        <taxon>Cytophaga</taxon>
    </lineage>
</organism>
<dbReference type="KEGG" id="chu:CHU_3194"/>
<evidence type="ECO:0000313" key="2">
    <source>
        <dbReference type="EMBL" id="ABG60434.1"/>
    </source>
</evidence>
<protein>
    <submittedName>
        <fullName evidence="2">Uncharacterized protein</fullName>
    </submittedName>
</protein>
<dbReference type="RefSeq" id="WP_011586544.1">
    <property type="nucleotide sequence ID" value="NC_008255.1"/>
</dbReference>